<feature type="domain" description="SHOCT" evidence="2">
    <location>
        <begin position="77"/>
        <end position="104"/>
    </location>
</feature>
<sequence>MGIIILWFIFSLLVASLGQQKKIGSTAAFFISLLLSPLVGALVVGLSKSLAQEAHDRAALATQLLQAQQPPPGLVADELRKLAELREAGVLSEAQFSQQKARLLGED</sequence>
<dbReference type="RefSeq" id="WP_382316199.1">
    <property type="nucleotide sequence ID" value="NZ_JBHUFD010000008.1"/>
</dbReference>
<proteinExistence type="predicted"/>
<accession>A0ABW4QY04</accession>
<keyword evidence="4" id="KW-1185">Reference proteome</keyword>
<keyword evidence="1" id="KW-0812">Transmembrane</keyword>
<comment type="caution">
    <text evidence="3">The sequence shown here is derived from an EMBL/GenBank/DDBJ whole genome shotgun (WGS) entry which is preliminary data.</text>
</comment>
<feature type="transmembrane region" description="Helical" evidence="1">
    <location>
        <begin position="28"/>
        <end position="47"/>
    </location>
</feature>
<gene>
    <name evidence="3" type="ORF">ACFSDX_18360</name>
</gene>
<reference evidence="4" key="1">
    <citation type="journal article" date="2019" name="Int. J. Syst. Evol. Microbiol.">
        <title>The Global Catalogue of Microorganisms (GCM) 10K type strain sequencing project: providing services to taxonomists for standard genome sequencing and annotation.</title>
        <authorList>
            <consortium name="The Broad Institute Genomics Platform"/>
            <consortium name="The Broad Institute Genome Sequencing Center for Infectious Disease"/>
            <person name="Wu L."/>
            <person name="Ma J."/>
        </authorList>
    </citation>
    <scope>NUCLEOTIDE SEQUENCE [LARGE SCALE GENOMIC DNA]</scope>
    <source>
        <strain evidence="4">CGMCC 1.15795</strain>
    </source>
</reference>
<evidence type="ECO:0000313" key="3">
    <source>
        <dbReference type="EMBL" id="MFD1874414.1"/>
    </source>
</evidence>
<organism evidence="3 4">
    <name type="scientific">Hymenobacter bucti</name>
    <dbReference type="NCBI Taxonomy" id="1844114"/>
    <lineage>
        <taxon>Bacteria</taxon>
        <taxon>Pseudomonadati</taxon>
        <taxon>Bacteroidota</taxon>
        <taxon>Cytophagia</taxon>
        <taxon>Cytophagales</taxon>
        <taxon>Hymenobacteraceae</taxon>
        <taxon>Hymenobacter</taxon>
    </lineage>
</organism>
<evidence type="ECO:0000313" key="4">
    <source>
        <dbReference type="Proteomes" id="UP001597197"/>
    </source>
</evidence>
<keyword evidence="1" id="KW-1133">Transmembrane helix</keyword>
<evidence type="ECO:0000256" key="1">
    <source>
        <dbReference type="SAM" id="Phobius"/>
    </source>
</evidence>
<keyword evidence="1" id="KW-0472">Membrane</keyword>
<dbReference type="Proteomes" id="UP001597197">
    <property type="component" value="Unassembled WGS sequence"/>
</dbReference>
<evidence type="ECO:0000259" key="2">
    <source>
        <dbReference type="Pfam" id="PF09851"/>
    </source>
</evidence>
<name>A0ABW4QY04_9BACT</name>
<dbReference type="EMBL" id="JBHUFD010000008">
    <property type="protein sequence ID" value="MFD1874414.1"/>
    <property type="molecule type" value="Genomic_DNA"/>
</dbReference>
<dbReference type="Pfam" id="PF09851">
    <property type="entry name" value="SHOCT"/>
    <property type="match status" value="1"/>
</dbReference>
<dbReference type="InterPro" id="IPR018649">
    <property type="entry name" value="SHOCT"/>
</dbReference>
<protein>
    <submittedName>
        <fullName evidence="3">SHOCT domain-containing protein</fullName>
    </submittedName>
</protein>